<gene>
    <name evidence="5" type="ORF">BRAPAZ1V2_A03P32690.2</name>
</gene>
<name>A0A8D9GJP2_BRACM</name>
<comment type="subcellular location">
    <subcellularLocation>
        <location evidence="1">Nucleus</location>
        <location evidence="1">Nucleolus</location>
    </subcellularLocation>
</comment>
<organism evidence="5 6">
    <name type="scientific">Brassica campestris</name>
    <name type="common">Field mustard</name>
    <dbReference type="NCBI Taxonomy" id="3711"/>
    <lineage>
        <taxon>Eukaryota</taxon>
        <taxon>Viridiplantae</taxon>
        <taxon>Streptophyta</taxon>
        <taxon>Embryophyta</taxon>
        <taxon>Tracheophyta</taxon>
        <taxon>Spermatophyta</taxon>
        <taxon>Magnoliopsida</taxon>
        <taxon>eudicotyledons</taxon>
        <taxon>Gunneridae</taxon>
        <taxon>Pentapetalae</taxon>
        <taxon>rosids</taxon>
        <taxon>malvids</taxon>
        <taxon>Brassicales</taxon>
        <taxon>Brassicaceae</taxon>
        <taxon>Brassiceae</taxon>
        <taxon>Brassica</taxon>
    </lineage>
</organism>
<dbReference type="PANTHER" id="PTHR12202:SF0">
    <property type="entry name" value="ESF1 HOMOLOG"/>
    <property type="match status" value="1"/>
</dbReference>
<feature type="compositionally biased region" description="Acidic residues" evidence="3">
    <location>
        <begin position="1"/>
        <end position="11"/>
    </location>
</feature>
<feature type="region of interest" description="Disordered" evidence="3">
    <location>
        <begin position="1"/>
        <end position="27"/>
    </location>
</feature>
<dbReference type="Proteomes" id="UP000694005">
    <property type="component" value="Chromosome A03"/>
</dbReference>
<reference evidence="5 6" key="1">
    <citation type="submission" date="2021-07" db="EMBL/GenBank/DDBJ databases">
        <authorList>
            <consortium name="Genoscope - CEA"/>
            <person name="William W."/>
        </authorList>
    </citation>
    <scope>NUCLEOTIDE SEQUENCE [LARGE SCALE GENOMIC DNA]</scope>
</reference>
<evidence type="ECO:0000313" key="6">
    <source>
        <dbReference type="Proteomes" id="UP000694005"/>
    </source>
</evidence>
<feature type="region of interest" description="Disordered" evidence="3">
    <location>
        <begin position="106"/>
        <end position="152"/>
    </location>
</feature>
<dbReference type="InterPro" id="IPR012580">
    <property type="entry name" value="NUC153"/>
</dbReference>
<evidence type="ECO:0000256" key="3">
    <source>
        <dbReference type="SAM" id="MobiDB-lite"/>
    </source>
</evidence>
<dbReference type="GO" id="GO:0005730">
    <property type="term" value="C:nucleolus"/>
    <property type="evidence" value="ECO:0007669"/>
    <property type="project" value="UniProtKB-SubCell"/>
</dbReference>
<evidence type="ECO:0000259" key="4">
    <source>
        <dbReference type="Pfam" id="PF08159"/>
    </source>
</evidence>
<evidence type="ECO:0000256" key="1">
    <source>
        <dbReference type="ARBA" id="ARBA00004604"/>
    </source>
</evidence>
<dbReference type="Pfam" id="PF08159">
    <property type="entry name" value="NUC153"/>
    <property type="match status" value="1"/>
</dbReference>
<protein>
    <recommendedName>
        <fullName evidence="4">NUC153 domain-containing protein</fullName>
    </recommendedName>
</protein>
<evidence type="ECO:0000256" key="2">
    <source>
        <dbReference type="ARBA" id="ARBA00023242"/>
    </source>
</evidence>
<proteinExistence type="predicted"/>
<sequence length="177" mass="19879">MKQKDDDDDDDDSKKKKGLEEKVAAEERSIAELELIGADENGGDGSKGLKGYNIIKGKGREMAEEKIPWADPDDDSRFSAAISDHNYTLDPANPRFKRSSTYFKQLAQKQKEDPTNHEQVEAKETKSKEELSTKDDGMLGTKKRSFTESATVKSLRLKIQQKKAELAQLMKKKAKAN</sequence>
<dbReference type="PANTHER" id="PTHR12202">
    <property type="entry name" value="ESF1 HOMOLOG"/>
    <property type="match status" value="1"/>
</dbReference>
<feature type="domain" description="NUC153" evidence="4">
    <location>
        <begin position="75"/>
        <end position="98"/>
    </location>
</feature>
<keyword evidence="2" id="KW-0539">Nucleus</keyword>
<feature type="compositionally biased region" description="Basic and acidic residues" evidence="3">
    <location>
        <begin position="109"/>
        <end position="137"/>
    </location>
</feature>
<accession>A0A8D9GJP2</accession>
<dbReference type="Gramene" id="A03p32690.2_BraZ1">
    <property type="protein sequence ID" value="A03p32690.2_BraZ1.CDS"/>
    <property type="gene ID" value="A03g32690.2_BraZ1"/>
</dbReference>
<evidence type="ECO:0000313" key="5">
    <source>
        <dbReference type="EMBL" id="CAG7881926.1"/>
    </source>
</evidence>
<dbReference type="InterPro" id="IPR039754">
    <property type="entry name" value="Esf1"/>
</dbReference>
<dbReference type="GO" id="GO:0006364">
    <property type="term" value="P:rRNA processing"/>
    <property type="evidence" value="ECO:0007669"/>
    <property type="project" value="InterPro"/>
</dbReference>
<dbReference type="EMBL" id="LS974619">
    <property type="protein sequence ID" value="CAG7881926.1"/>
    <property type="molecule type" value="Genomic_DNA"/>
</dbReference>
<dbReference type="AlphaFoldDB" id="A0A8D9GJP2"/>
<feature type="compositionally biased region" description="Basic and acidic residues" evidence="3">
    <location>
        <begin position="12"/>
        <end position="27"/>
    </location>
</feature>